<dbReference type="InterPro" id="IPR000825">
    <property type="entry name" value="SUF_FeS_clus_asmbl_SufBD_core"/>
</dbReference>
<evidence type="ECO:0000313" key="4">
    <source>
        <dbReference type="EMBL" id="MBB4703437.1"/>
    </source>
</evidence>
<feature type="domain" description="SUF system FeS cluster assembly SufBD N-terminal" evidence="3">
    <location>
        <begin position="142"/>
        <end position="204"/>
    </location>
</feature>
<comment type="caution">
    <text evidence="4">The sequence shown here is derived from an EMBL/GenBank/DDBJ whole genome shotgun (WGS) entry which is preliminary data.</text>
</comment>
<dbReference type="InterPro" id="IPR037284">
    <property type="entry name" value="SUF_FeS_clus_asmbl_SufBD_sf"/>
</dbReference>
<dbReference type="InterPro" id="IPR010231">
    <property type="entry name" value="SUF_FeS_clus_asmbl_SufB"/>
</dbReference>
<protein>
    <submittedName>
        <fullName evidence="4">Fe-S cluster assembly protein SufB</fullName>
    </submittedName>
</protein>
<evidence type="ECO:0000313" key="5">
    <source>
        <dbReference type="Proteomes" id="UP000542210"/>
    </source>
</evidence>
<reference evidence="4 5" key="1">
    <citation type="submission" date="2020-08" db="EMBL/GenBank/DDBJ databases">
        <title>Sequencing the genomes of 1000 actinobacteria strains.</title>
        <authorList>
            <person name="Klenk H.-P."/>
        </authorList>
    </citation>
    <scope>NUCLEOTIDE SEQUENCE [LARGE SCALE GENOMIC DNA]</scope>
    <source>
        <strain evidence="4 5">DSM 45784</strain>
    </source>
</reference>
<dbReference type="InterPro" id="IPR055346">
    <property type="entry name" value="Fe-S_cluster_assembly_SufBD"/>
</dbReference>
<dbReference type="Pfam" id="PF19295">
    <property type="entry name" value="SufBD_N"/>
    <property type="match status" value="1"/>
</dbReference>
<dbReference type="PANTHER" id="PTHR30508">
    <property type="entry name" value="FES CLUSTER ASSEMBLY PROTEIN SUF"/>
    <property type="match status" value="1"/>
</dbReference>
<evidence type="ECO:0000259" key="2">
    <source>
        <dbReference type="Pfam" id="PF01458"/>
    </source>
</evidence>
<keyword evidence="5" id="KW-1185">Reference proteome</keyword>
<evidence type="ECO:0000256" key="1">
    <source>
        <dbReference type="ARBA" id="ARBA00043967"/>
    </source>
</evidence>
<proteinExistence type="inferred from homology"/>
<dbReference type="Proteomes" id="UP000542210">
    <property type="component" value="Unassembled WGS sequence"/>
</dbReference>
<comment type="similarity">
    <text evidence="1">Belongs to the iron-sulfur cluster assembly SufBD family.</text>
</comment>
<dbReference type="GO" id="GO:0016226">
    <property type="term" value="P:iron-sulfur cluster assembly"/>
    <property type="evidence" value="ECO:0007669"/>
    <property type="project" value="InterPro"/>
</dbReference>
<gene>
    <name evidence="4" type="ORF">BJ982_004981</name>
</gene>
<dbReference type="Pfam" id="PF01458">
    <property type="entry name" value="SUFBD_core"/>
    <property type="match status" value="1"/>
</dbReference>
<accession>A0A7W7DAT4</accession>
<dbReference type="NCBIfam" id="TIGR01980">
    <property type="entry name" value="sufB"/>
    <property type="match status" value="1"/>
</dbReference>
<dbReference type="SUPFAM" id="SSF101960">
    <property type="entry name" value="Stabilizer of iron transporter SufD"/>
    <property type="match status" value="1"/>
</dbReference>
<name>A0A7W7DAT4_9ACTN</name>
<evidence type="ECO:0000259" key="3">
    <source>
        <dbReference type="Pfam" id="PF19295"/>
    </source>
</evidence>
<dbReference type="AlphaFoldDB" id="A0A7W7DAT4"/>
<organism evidence="4 5">
    <name type="scientific">Sphaerisporangium siamense</name>
    <dbReference type="NCBI Taxonomy" id="795645"/>
    <lineage>
        <taxon>Bacteria</taxon>
        <taxon>Bacillati</taxon>
        <taxon>Actinomycetota</taxon>
        <taxon>Actinomycetes</taxon>
        <taxon>Streptosporangiales</taxon>
        <taxon>Streptosporangiaceae</taxon>
        <taxon>Sphaerisporangium</taxon>
    </lineage>
</organism>
<dbReference type="InterPro" id="IPR045595">
    <property type="entry name" value="SufBD_N"/>
</dbReference>
<feature type="domain" description="SUF system FeS cluster assembly SufBD core" evidence="2">
    <location>
        <begin position="207"/>
        <end position="441"/>
    </location>
</feature>
<sequence>MTVTDRPELEGLGNYKFGWADPDVAGATARRGLSEEVVRNISALKGEPEWMLDLRLKGLRLFGKKPLPTWGSDLTGIDFDNIKYFVRSTEKQAASWEDLPADIKNTYDKLGIPEAEKQRLIAGVAAQYESEVVYHKIREDLEEKGVIFLDTDTGLKEHPELFKEYFGSVIPVGDNKFASLNTAVWSGGSFIYVPPNVNVEIPLQAYFRINTENMGQFERTLIIVDEGSYVHYVEGCTAPIYSSDSLHSAVVEIIVKKNARCRYTTIQNWSNNVYNLVTKRAVAYEGATMEWIDGNIGSKVTMKYPAVYLMGEHAKGETLSVAFAGEGQHQDAGAKMVHLAPKTSSTIISKSVARGGGRTSYRGLVQIEEGAAGSASTVKCDALLIDQISRSDTYPYVDVREDDVSMGHEATVSKVSDDQLFYLMSRGLTEDEAMAMIVRGFVEPIARELPMEYALELNRLIELQMEGAVG</sequence>
<dbReference type="RefSeq" id="WP_184883864.1">
    <property type="nucleotide sequence ID" value="NZ_BOOV01000029.1"/>
</dbReference>
<dbReference type="PANTHER" id="PTHR30508:SF1">
    <property type="entry name" value="UPF0051 PROTEIN ABCI8, CHLOROPLASTIC-RELATED"/>
    <property type="match status" value="1"/>
</dbReference>
<dbReference type="EMBL" id="JACHND010000001">
    <property type="protein sequence ID" value="MBB4703437.1"/>
    <property type="molecule type" value="Genomic_DNA"/>
</dbReference>